<organism evidence="5 6">
    <name type="scientific">Saccharomyces kudriavzevii (strain ATCC MYA-4449 / AS 2.2408 / CBS 8840 / NBRC 1802 / NCYC 2889)</name>
    <name type="common">Yeast</name>
    <dbReference type="NCBI Taxonomy" id="226230"/>
    <lineage>
        <taxon>Eukaryota</taxon>
        <taxon>Fungi</taxon>
        <taxon>Dikarya</taxon>
        <taxon>Ascomycota</taxon>
        <taxon>Saccharomycotina</taxon>
        <taxon>Saccharomycetes</taxon>
        <taxon>Saccharomycetales</taxon>
        <taxon>Saccharomycetaceae</taxon>
        <taxon>Saccharomyces</taxon>
    </lineage>
</organism>
<dbReference type="GO" id="GO:0000142">
    <property type="term" value="C:cellular bud neck contractile ring"/>
    <property type="evidence" value="ECO:0007669"/>
    <property type="project" value="TreeGrafter"/>
</dbReference>
<feature type="compositionally biased region" description="Polar residues" evidence="3">
    <location>
        <begin position="543"/>
        <end position="552"/>
    </location>
</feature>
<feature type="compositionally biased region" description="Basic and acidic residues" evidence="3">
    <location>
        <begin position="507"/>
        <end position="529"/>
    </location>
</feature>
<feature type="region of interest" description="Disordered" evidence="3">
    <location>
        <begin position="228"/>
        <end position="247"/>
    </location>
</feature>
<sequence>MREAETTVDSLLKEIDNEMEQTKSNAMQKTTEDTSPDWKLPLQEIGDETMEMLVKHNTRSNSHAVDNRDGSPSRKSVTPNERFALSLSGVNSDLEEFPAAIHQERLKNSIANGSPRSTTSPKVLNNLKNMAHDIDDLTRDEESPATLSGSSLKFTLKSTQPLLSFPESPIHKSSIEIETNYDDGEEEEDAYTYLAQSPQILHSPSRIPITNAVSINKLNLDFSLTANDSDRRLSSDTSADSTEHELDTRTIPELPCCMSSTPEMTPVDEKCHVSGNLPHTKRKSHSDTRSPTASVEDLNISVGLPGTDDHPSNAVTTDTDVLIKRDLVKDLQRNRNHVNEAFVEKKILGECCEKKSVDFLGNNDTKSIEDHNNEVNDNNQGNLPVNVVGSTESAPLDHTESKFSDIDIRADNASETFTDVSISKRPEDGHINDYKGGEQEDLHHDKPFRENDHTIEQPAITLQKDTPEERSIELNDENEIPGNSDFGEVDHKIVRVEENQPVQGVKVLEDGGKAHDSRNDTDHGEDSKANDTSMEGAAEENKSSPLGNNFSVTTNGDEDKDEEKNDGTEDKNIREEEEGEQVPLLPPLPRLEAIQFSEPFTDENDTSSDSIDLTRSMKPSDYISIWHIQEEEIKSTSPESVANSQFSQQSSMTNASTIGSKKENDSTTFTFKPRIVSRSRIYNPKNRAPSLNYYDSDNYILSNGEWNALDPMRRNTLISKKIQDNIRTQKKLTPSIRPNIMKLHIENSDFQNYIFEEEQLQETEDVLLNEHASEQDITTNIYSVEQDLSTNTQNEPEISTREIENAGDITFNKNDLLSLSVDEELGQDFANFLDALDHDSTSFNHALDDVTGSNRDSSKKSFNSLWENNYELKPPPSIRNQSISPDVLQILLKSDSENDSGLENDKEEGISAPRTGLGIGTLKTPVKDVSIALAASIRGYEASFSDTDFHPEDTANSAAMTLNMFDSFEENSITPCTPTRSISPIKRHISSPFKVIKAGNKQNGDEINVKSEEEVESVKRIDVGSLKPVTPPPLTQTKEEVGTQLQESDDDVEEDFPDMGTLYLTVKGISTLSLYGTKSHRATYAIVFDNGENVIQTPWEALPYDGNIRINKEFELPINFVMNSESSSAISKENNYKKCVVTLKCKYRRPQHELVEVVDKVPVGKSFFGKTKYKFEKKYVQEKAKQDDWDFLFAQDGSFASCEIEIDDEFLNKVAFSNKRTRYDMINKWSRIADNIHTSKKLYELPRRAPHRVASLDVEACFLQRTAALEQFPKKLTLVNRIVSKYKLQQDIHKEGYLLQDGGDLKGTIENRLFKLHGSQLSGYHEISGKAKIDINLLKVTKVLRNEDIETDNDGQRNFTDWVLFNECFQLVFDDGERITFNAECSKEEKNSWYNKLKEVIDLNAFHQPWVKKLGEKLLM</sequence>
<protein>
    <recommendedName>
        <fullName evidence="4">PH domain-containing protein</fullName>
    </recommendedName>
</protein>
<evidence type="ECO:0000313" key="5">
    <source>
        <dbReference type="EMBL" id="CAI4043962.1"/>
    </source>
</evidence>
<dbReference type="PROSITE" id="PS50003">
    <property type="entry name" value="PH_DOMAIN"/>
    <property type="match status" value="1"/>
</dbReference>
<feature type="region of interest" description="Disordered" evidence="3">
    <location>
        <begin position="58"/>
        <end position="79"/>
    </location>
</feature>
<dbReference type="Proteomes" id="UP001162087">
    <property type="component" value="Chromosome 10"/>
</dbReference>
<feature type="compositionally biased region" description="Basic and acidic residues" evidence="3">
    <location>
        <begin position="423"/>
        <end position="455"/>
    </location>
</feature>
<feature type="compositionally biased region" description="Basic and acidic residues" evidence="3">
    <location>
        <begin position="562"/>
        <end position="574"/>
    </location>
</feature>
<dbReference type="GO" id="GO:0007120">
    <property type="term" value="P:axial cellular bud site selection"/>
    <property type="evidence" value="ECO:0007669"/>
    <property type="project" value="TreeGrafter"/>
</dbReference>
<dbReference type="RefSeq" id="XP_056083185.1">
    <property type="nucleotide sequence ID" value="XM_056229135.1"/>
</dbReference>
<keyword evidence="6" id="KW-1185">Reference proteome</keyword>
<dbReference type="GO" id="GO:0097271">
    <property type="term" value="P:protein localization to bud neck"/>
    <property type="evidence" value="ECO:0007669"/>
    <property type="project" value="TreeGrafter"/>
</dbReference>
<dbReference type="GO" id="GO:0005525">
    <property type="term" value="F:GTP binding"/>
    <property type="evidence" value="ECO:0007669"/>
    <property type="project" value="TreeGrafter"/>
</dbReference>
<dbReference type="SMART" id="SM00233">
    <property type="entry name" value="PH"/>
    <property type="match status" value="1"/>
</dbReference>
<dbReference type="InterPro" id="IPR001849">
    <property type="entry name" value="PH_domain"/>
</dbReference>
<accession>A0AA35J1M4</accession>
<evidence type="ECO:0000256" key="1">
    <source>
        <dbReference type="ARBA" id="ARBA00022618"/>
    </source>
</evidence>
<feature type="domain" description="PH" evidence="4">
    <location>
        <begin position="1291"/>
        <end position="1402"/>
    </location>
</feature>
<feature type="region of interest" description="Disordered" evidence="3">
    <location>
        <begin position="1"/>
        <end position="39"/>
    </location>
</feature>
<gene>
    <name evidence="5" type="primary">SKDI10G2910</name>
    <name evidence="5" type="ORF">SKDI_10G2910</name>
</gene>
<feature type="region of interest" description="Disordered" evidence="3">
    <location>
        <begin position="495"/>
        <end position="589"/>
    </location>
</feature>
<proteinExistence type="predicted"/>
<dbReference type="SUPFAM" id="SSF50729">
    <property type="entry name" value="PH domain-like"/>
    <property type="match status" value="1"/>
</dbReference>
<reference evidence="5" key="1">
    <citation type="submission" date="2022-10" db="EMBL/GenBank/DDBJ databases">
        <authorList>
            <person name="Byrne P K."/>
        </authorList>
    </citation>
    <scope>NUCLEOTIDE SEQUENCE</scope>
    <source>
        <strain evidence="5">IFO1802</strain>
    </source>
</reference>
<dbReference type="InterPro" id="IPR052007">
    <property type="entry name" value="Bud4"/>
</dbReference>
<evidence type="ECO:0000259" key="4">
    <source>
        <dbReference type="PROSITE" id="PS50003"/>
    </source>
</evidence>
<name>A0AA35J1M4_SACK1</name>
<dbReference type="InterPro" id="IPR011993">
    <property type="entry name" value="PH-like_dom_sf"/>
</dbReference>
<feature type="region of interest" description="Disordered" evidence="3">
    <location>
        <begin position="1024"/>
        <end position="1053"/>
    </location>
</feature>
<feature type="region of interest" description="Disordered" evidence="3">
    <location>
        <begin position="423"/>
        <end position="469"/>
    </location>
</feature>
<dbReference type="PANTHER" id="PTHR36100">
    <property type="entry name" value="BUD SITE SELECTION PROTEIN 4"/>
    <property type="match status" value="1"/>
</dbReference>
<keyword evidence="1" id="KW-0132">Cell division</keyword>
<evidence type="ECO:0000256" key="2">
    <source>
        <dbReference type="ARBA" id="ARBA00023306"/>
    </source>
</evidence>
<dbReference type="Pfam" id="PF00169">
    <property type="entry name" value="PH"/>
    <property type="match status" value="1"/>
</dbReference>
<dbReference type="EMBL" id="OX365905">
    <property type="protein sequence ID" value="CAI4043962.1"/>
    <property type="molecule type" value="Genomic_DNA"/>
</dbReference>
<evidence type="ECO:0000313" key="6">
    <source>
        <dbReference type="Proteomes" id="UP001162087"/>
    </source>
</evidence>
<dbReference type="Gene3D" id="2.30.29.30">
    <property type="entry name" value="Pleckstrin-homology domain (PH domain)/Phosphotyrosine-binding domain (PTB)"/>
    <property type="match status" value="1"/>
</dbReference>
<keyword evidence="2" id="KW-0131">Cell cycle</keyword>
<dbReference type="CDD" id="cd13278">
    <property type="entry name" value="PH_Bud4"/>
    <property type="match status" value="1"/>
</dbReference>
<dbReference type="PANTHER" id="PTHR36100:SF1">
    <property type="entry name" value="BUD SITE SELECTION PROTEIN 4"/>
    <property type="match status" value="1"/>
</dbReference>
<evidence type="ECO:0000256" key="3">
    <source>
        <dbReference type="SAM" id="MobiDB-lite"/>
    </source>
</evidence>
<feature type="region of interest" description="Disordered" evidence="3">
    <location>
        <begin position="274"/>
        <end position="294"/>
    </location>
</feature>
<dbReference type="GeneID" id="80925117"/>
<feature type="compositionally biased region" description="Basic and acidic residues" evidence="3">
    <location>
        <begin position="1"/>
        <end position="16"/>
    </location>
</feature>